<evidence type="ECO:0000259" key="2">
    <source>
        <dbReference type="Pfam" id="PF01364"/>
    </source>
</evidence>
<dbReference type="Pfam" id="PF01364">
    <property type="entry name" value="Peptidase_C25"/>
    <property type="match status" value="1"/>
</dbReference>
<dbReference type="PATRIC" id="fig|1279009.4.peg.752"/>
<dbReference type="InterPro" id="IPR029030">
    <property type="entry name" value="Caspase-like_dom_sf"/>
</dbReference>
<keyword evidence="4" id="KW-1185">Reference proteome</keyword>
<dbReference type="SUPFAM" id="SSF52129">
    <property type="entry name" value="Caspase-like"/>
    <property type="match status" value="1"/>
</dbReference>
<sequence length="1678" mass="186104">MSNRTLYTVLQLVLLQSILLSSPALLQAQTFGNEWIRYDQHYMRIGIGADGIYKISYEDMQKVGFPVGQLDPRSLQLFHRGVEQAIEVAGEADGQLQAGDYVLFYGKRNDGTLDKELYLTPELQPHNFYNLYSDTTAYFLTYRPGGEPGKRMEQFNRTNTGGLSPEPYYWEERLELYTSDYMVGKVYDINGVLNTYLTYGDEGEGWSGPVIANVGSRTFPFTNLTDAYTAGPSPQLAMQLVGRNNIDRTIPVEVGPTSSALTTVHTATFTGATFYNLQEPLSWSAIANNESVVRVSTDGIERVSVSYIRFRYARRWNMEQRVQRVFRLAPSGSERYVEIDNVPADAGIYDISDPTTVRRIFYQREGNKIKSILPANNSEQVLLVSAQTQGIQWPKRVQFRQLPSNPDFVIVSNKVLMQPAGGYEDPVRAYAAYRASAAGGNYDTLVVEIQELIDQFAYGEVSPLSIRHFAQYVAQDQLPKGLFLIGKSINLLNRYYRTANWTNVNKDLVPTFGWPGGDIPYVAHINGSGYGPAFPVGRISARTAEEVAAYLDKVIEDEAIVPLSLWKKSLLHLSGGNNASEAALFSSYLRGYEFIAEGPYLGGDVTTITKSEYSAVQEINISKEVNEGTRLITFFGHSGPYVISFDIGLASNPRNGYANKGRYTRILVNGCESGNIFNAAVSQGEDWISAPEKGAVNFIAHSNNGYSHMLHQYTYNFYSVAAADSNFLGASIGTIQQETIRRFLSSGSVTPIRITQAQQMILQGDPTLVLFDIALPDYETNDSHVSVEPVNGQPLNLSADSLAINAIIRNFGKAVPDSLEVQLEYWREGTTPQTLRILDHRPVYFQDTVSIKIESGQLEGPGLYTFRVSLNPAGKLQESDMANNSGEVQVFLPAGGTLNILPYKYAVVKEDQVTLVAQGVNLLHPIRGIAFQLDTTFTFSSTSLQQHEAMVRSLASWRVNLPEPKVNPLDTLVFFWNTRLTTPAENEDASKISSSFTYLHNGPQGWAQAHEGQFRESKLTALKVESGRKWSYVPLELPVRVTTFGDKAPNMVYTDVELMINGAQYNVNSLRSFCSNNSMNAVRFDKNKLEAPLAKPEGVLASQSCGTVPQIINNFQAHDVVGGNNDGYNLERYLIEVPEGDWVLLFSIGTNNYTQWPASVKAQVQNLGVEASVLNQLTNGEPLVILGRKGAAPGTAKVAVADKSAEALPANQQLIQLTETITGTPGIGTIETPIIGPASNWQDLAIVMKEQAGDSWELKVVGVTAQQQETELQQISKSGTTPLTVDAAQYPYLKLRIQVNDPENQTPPQLRFWRVGYQPLPEGVLLTSDTLQRSYTVGEGVVLRPGFKFVNISDQAYAADSLEVRSSMFNVNKSTTQQLNFKIKAPAPGDTVRFARPMHSDKNLGDNNLQLRVNPYPTTEVTLVNNVFDARNFMRVRGDSLHPFIDVAFDGSYITSGEIVSPNPLISVMIRDENRVRLKQDTTGIHLYLKRECEGCTAERISLQSAAVRFYPASPQENCRIEFSAGPLEDGLYTLQVQAEDASGNKAGTRPYTIAFEVVSESSVTHFYPYPNPFSTATRFAFTLTGNEIPDDLKIQIMTVSGKVVREIMKEELGPLRIGNNLTQYAWDGTDEWGDRLANGVYLYRVVFGGSNATLWKHRATKGDKAFKQEFGKLYILR</sequence>
<dbReference type="Gene3D" id="3.40.50.1460">
    <property type="match status" value="1"/>
</dbReference>
<gene>
    <name evidence="3" type="ORF">ADICEAN_00740</name>
</gene>
<dbReference type="GO" id="GO:0006508">
    <property type="term" value="P:proteolysis"/>
    <property type="evidence" value="ECO:0007669"/>
    <property type="project" value="InterPro"/>
</dbReference>
<dbReference type="STRING" id="1279009.ADICEAN_00740"/>
<feature type="signal peptide" evidence="1">
    <location>
        <begin position="1"/>
        <end position="26"/>
    </location>
</feature>
<reference evidence="3 4" key="1">
    <citation type="journal article" date="2013" name="Genome Announc.">
        <title>Draft Genome Sequence of Cesiribacter andamanensis Strain AMV16T, Isolated from a Soil Sample from a Mud Volcano in the Andaman Islands, India.</title>
        <authorList>
            <person name="Shivaji S."/>
            <person name="Ara S."/>
            <person name="Begum Z."/>
            <person name="Srinivas T.N."/>
            <person name="Singh A."/>
            <person name="Kumar Pinnaka A."/>
        </authorList>
    </citation>
    <scope>NUCLEOTIDE SEQUENCE [LARGE SCALE GENOMIC DNA]</scope>
    <source>
        <strain evidence="3 4">AMV16</strain>
    </source>
</reference>
<feature type="chain" id="PRO_5004081818" description="Gingipain domain-containing protein" evidence="1">
    <location>
        <begin position="27"/>
        <end position="1678"/>
    </location>
</feature>
<dbReference type="Proteomes" id="UP000011910">
    <property type="component" value="Unassembled WGS sequence"/>
</dbReference>
<dbReference type="GO" id="GO:0008234">
    <property type="term" value="F:cysteine-type peptidase activity"/>
    <property type="evidence" value="ECO:0007669"/>
    <property type="project" value="InterPro"/>
</dbReference>
<evidence type="ECO:0000256" key="1">
    <source>
        <dbReference type="SAM" id="SignalP"/>
    </source>
</evidence>
<feature type="domain" description="Gingipain" evidence="2">
    <location>
        <begin position="416"/>
        <end position="770"/>
    </location>
</feature>
<protein>
    <recommendedName>
        <fullName evidence="2">Gingipain domain-containing protein</fullName>
    </recommendedName>
</protein>
<dbReference type="Gene3D" id="2.60.40.4070">
    <property type="match status" value="1"/>
</dbReference>
<accession>M7NA26</accession>
<comment type="caution">
    <text evidence="3">The sequence shown here is derived from an EMBL/GenBank/DDBJ whole genome shotgun (WGS) entry which is preliminary data.</text>
</comment>
<dbReference type="InterPro" id="IPR001769">
    <property type="entry name" value="Gingipain"/>
</dbReference>
<name>M7NA26_9BACT</name>
<dbReference type="CDD" id="cd02258">
    <property type="entry name" value="Peptidase_C25_N"/>
    <property type="match status" value="1"/>
</dbReference>
<organism evidence="3 4">
    <name type="scientific">Cesiribacter andamanensis AMV16</name>
    <dbReference type="NCBI Taxonomy" id="1279009"/>
    <lineage>
        <taxon>Bacteria</taxon>
        <taxon>Pseudomonadati</taxon>
        <taxon>Bacteroidota</taxon>
        <taxon>Cytophagia</taxon>
        <taxon>Cytophagales</taxon>
        <taxon>Cesiribacteraceae</taxon>
        <taxon>Cesiribacter</taxon>
    </lineage>
</organism>
<evidence type="ECO:0000313" key="3">
    <source>
        <dbReference type="EMBL" id="EMR04117.1"/>
    </source>
</evidence>
<dbReference type="OrthoDB" id="9757650at2"/>
<dbReference type="RefSeq" id="WP_009194146.1">
    <property type="nucleotide sequence ID" value="NZ_AODQ01000011.1"/>
</dbReference>
<proteinExistence type="predicted"/>
<evidence type="ECO:0000313" key="4">
    <source>
        <dbReference type="Proteomes" id="UP000011910"/>
    </source>
</evidence>
<dbReference type="EMBL" id="AODQ01000011">
    <property type="protein sequence ID" value="EMR04117.1"/>
    <property type="molecule type" value="Genomic_DNA"/>
</dbReference>
<dbReference type="eggNOG" id="COG1572">
    <property type="taxonomic scope" value="Bacteria"/>
</dbReference>
<keyword evidence="1" id="KW-0732">Signal</keyword>